<proteinExistence type="predicted"/>
<dbReference type="PANTHER" id="PTHR43415:SF3">
    <property type="entry name" value="GNAT-FAMILY ACETYLTRANSFERASE"/>
    <property type="match status" value="1"/>
</dbReference>
<evidence type="ECO:0000259" key="1">
    <source>
        <dbReference type="PROSITE" id="PS51186"/>
    </source>
</evidence>
<dbReference type="InterPro" id="IPR016181">
    <property type="entry name" value="Acyl_CoA_acyltransferase"/>
</dbReference>
<dbReference type="PANTHER" id="PTHR43415">
    <property type="entry name" value="SPERMIDINE N(1)-ACETYLTRANSFERASE"/>
    <property type="match status" value="1"/>
</dbReference>
<dbReference type="SUPFAM" id="SSF55729">
    <property type="entry name" value="Acyl-CoA N-acyltransferases (Nat)"/>
    <property type="match status" value="1"/>
</dbReference>
<organism evidence="2 3">
    <name type="scientific">Halobacillus locisalis</name>
    <dbReference type="NCBI Taxonomy" id="220753"/>
    <lineage>
        <taxon>Bacteria</taxon>
        <taxon>Bacillati</taxon>
        <taxon>Bacillota</taxon>
        <taxon>Bacilli</taxon>
        <taxon>Bacillales</taxon>
        <taxon>Bacillaceae</taxon>
        <taxon>Halobacillus</taxon>
    </lineage>
</organism>
<comment type="caution">
    <text evidence="2">The sequence shown here is derived from an EMBL/GenBank/DDBJ whole genome shotgun (WGS) entry which is preliminary data.</text>
</comment>
<sequence length="174" mass="20726">MNLQFIRMLDPQPEHVDAFNRWENDAELIPLTRPHQDQVAFDRRVTVTKEELLERLENHRHYLIYLDDQLIGEMNYMIDPPHLYSKEAGTAWIGITIGESTGRGKGIGYQAITYLEEQIKEEGLNRIELGVFEFNEKAEKLYRKMGYREIARLEGFTYWKGQMWSDIRMEKRLE</sequence>
<dbReference type="InterPro" id="IPR000182">
    <property type="entry name" value="GNAT_dom"/>
</dbReference>
<dbReference type="Gene3D" id="3.40.630.30">
    <property type="match status" value="1"/>
</dbReference>
<reference evidence="2 3" key="1">
    <citation type="journal article" date="2004" name="Extremophiles">
        <title>Halobacillus locisalis sp. nov., a halophilic bacterium isolated from a marine solar saltern of the Yellow Sea in Korea.</title>
        <authorList>
            <person name="Yoon J.H."/>
            <person name="Kang K.H."/>
            <person name="Oh T.K."/>
            <person name="Park Y.H."/>
        </authorList>
    </citation>
    <scope>NUCLEOTIDE SEQUENCE [LARGE SCALE GENOMIC DNA]</scope>
    <source>
        <strain evidence="2 3">KCTC 3788</strain>
    </source>
</reference>
<dbReference type="Pfam" id="PF00583">
    <property type="entry name" value="Acetyltransf_1"/>
    <property type="match status" value="1"/>
</dbReference>
<dbReference type="CDD" id="cd04301">
    <property type="entry name" value="NAT_SF"/>
    <property type="match status" value="1"/>
</dbReference>
<protein>
    <submittedName>
        <fullName evidence="2">GNAT family N-acetyltransferase</fullName>
    </submittedName>
</protein>
<feature type="domain" description="N-acetyltransferase" evidence="1">
    <location>
        <begin position="6"/>
        <end position="174"/>
    </location>
</feature>
<dbReference type="PROSITE" id="PS51186">
    <property type="entry name" value="GNAT"/>
    <property type="match status" value="1"/>
</dbReference>
<evidence type="ECO:0000313" key="2">
    <source>
        <dbReference type="EMBL" id="MBA2174791.1"/>
    </source>
</evidence>
<evidence type="ECO:0000313" key="3">
    <source>
        <dbReference type="Proteomes" id="UP000571017"/>
    </source>
</evidence>
<dbReference type="AlphaFoldDB" id="A0A838CS61"/>
<dbReference type="EMBL" id="JACEFG010000002">
    <property type="protein sequence ID" value="MBA2174791.1"/>
    <property type="molecule type" value="Genomic_DNA"/>
</dbReference>
<dbReference type="GO" id="GO:0016747">
    <property type="term" value="F:acyltransferase activity, transferring groups other than amino-acyl groups"/>
    <property type="evidence" value="ECO:0007669"/>
    <property type="project" value="InterPro"/>
</dbReference>
<gene>
    <name evidence="2" type="ORF">H0266_07795</name>
</gene>
<accession>A0A838CS61</accession>
<name>A0A838CS61_9BACI</name>
<keyword evidence="2" id="KW-0808">Transferase</keyword>
<keyword evidence="3" id="KW-1185">Reference proteome</keyword>
<dbReference type="Proteomes" id="UP000571017">
    <property type="component" value="Unassembled WGS sequence"/>
</dbReference>
<dbReference type="RefSeq" id="WP_181471854.1">
    <property type="nucleotide sequence ID" value="NZ_JACEFG010000002.1"/>
</dbReference>